<keyword evidence="1" id="KW-0614">Plasmid</keyword>
<gene>
    <name evidence="1" type="ORF">Mesil_3230</name>
    <name evidence="2" type="ORF">Mesil_3418</name>
</gene>
<dbReference type="KEGG" id="msv:Mesil_3418"/>
<protein>
    <submittedName>
        <fullName evidence="2">Thioesterase superfamily protein</fullName>
    </submittedName>
</protein>
<geneLocation type="plasmid" evidence="1 3">
    <name>pMESIL01</name>
</geneLocation>
<keyword evidence="3" id="KW-1185">Reference proteome</keyword>
<name>D7BIP2_ALLS1</name>
<dbReference type="AlphaFoldDB" id="D7BIP2"/>
<sequence length="203" mass="21463">MRTEGPLGWHRPNELAAGLAFGRRRYRPVNPTHSTGTAANPHPSLSGPHRASALGFICPIPLQALSGGWPGDLPQVSQQVCIVGKVAGLSGSEVGEAGPPYLATLARLEQGNAYPRLAQKLGVVEIEAGLVGRDVGLEQGIAPLAPDAIDLLPAQAAEALEGVRPVSSGQVFQCAFHRPIQTSSLTPRRRWTQRYSARTSSPM</sequence>
<evidence type="ECO:0000313" key="2">
    <source>
        <dbReference type="EMBL" id="ADH65229.1"/>
    </source>
</evidence>
<dbReference type="EMBL" id="CP002043">
    <property type="protein sequence ID" value="ADH65048.1"/>
    <property type="molecule type" value="Genomic_DNA"/>
</dbReference>
<reference evidence="1 3" key="1">
    <citation type="journal article" date="2010" name="Stand. Genomic Sci.">
        <title>Complete genome sequence of Meiothermus silvanus type strain (VI-R2).</title>
        <authorList>
            <person name="Sikorski J."/>
            <person name="Tindall B.J."/>
            <person name="Lowry S."/>
            <person name="Lucas S."/>
            <person name="Nolan M."/>
            <person name="Copeland A."/>
            <person name="Glavina Del Rio T."/>
            <person name="Tice H."/>
            <person name="Cheng J.F."/>
            <person name="Han C."/>
            <person name="Pitluck S."/>
            <person name="Liolios K."/>
            <person name="Ivanova N."/>
            <person name="Mavromatis K."/>
            <person name="Mikhailova N."/>
            <person name="Pati A."/>
            <person name="Goodwin L."/>
            <person name="Chen A."/>
            <person name="Palaniappan K."/>
            <person name="Land M."/>
            <person name="Hauser L."/>
            <person name="Chang Y.J."/>
            <person name="Jeffries C.D."/>
            <person name="Rohde M."/>
            <person name="Goker M."/>
            <person name="Woyke T."/>
            <person name="Bristow J."/>
            <person name="Eisen J.A."/>
            <person name="Markowitz V."/>
            <person name="Hugenholtz P."/>
            <person name="Kyrpides N.C."/>
            <person name="Klenk H.P."/>
            <person name="Lapidus A."/>
        </authorList>
    </citation>
    <scope>NUCLEOTIDE SEQUENCE [LARGE SCALE GENOMIC DNA]</scope>
    <source>
        <strain evidence="3">ATCC 700542 / DSM 9946 / VI-R2</strain>
        <strain evidence="1">DSM 9946</strain>
        <plasmid evidence="3">Plasmid pMESIL01</plasmid>
    </source>
</reference>
<accession>D7BIP2</accession>
<organism evidence="1 3">
    <name type="scientific">Allomeiothermus silvanus (strain ATCC 700542 / DSM 9946 / NBRC 106475 / NCIMB 13440 / VI-R2)</name>
    <name type="common">Thermus silvanus</name>
    <dbReference type="NCBI Taxonomy" id="526227"/>
    <lineage>
        <taxon>Bacteria</taxon>
        <taxon>Thermotogati</taxon>
        <taxon>Deinococcota</taxon>
        <taxon>Deinococci</taxon>
        <taxon>Thermales</taxon>
        <taxon>Thermaceae</taxon>
        <taxon>Allomeiothermus</taxon>
    </lineage>
</organism>
<proteinExistence type="predicted"/>
<evidence type="ECO:0000313" key="3">
    <source>
        <dbReference type="Proteomes" id="UP000001916"/>
    </source>
</evidence>
<dbReference type="Proteomes" id="UP000001916">
    <property type="component" value="Plasmid pMESIL01"/>
</dbReference>
<dbReference type="HOGENOM" id="CLU_1347592_0_0_0"/>
<dbReference type="EMBL" id="CP002043">
    <property type="protein sequence ID" value="ADH65229.1"/>
    <property type="molecule type" value="Genomic_DNA"/>
</dbReference>
<evidence type="ECO:0000313" key="1">
    <source>
        <dbReference type="EMBL" id="ADH65048.1"/>
    </source>
</evidence>
<dbReference type="KEGG" id="msv:Mesil_3230"/>
<reference evidence="1" key="2">
    <citation type="submission" date="2010-05" db="EMBL/GenBank/DDBJ databases">
        <title>The complete plasmid1 of Meiothermus silvanus DSM 9946.</title>
        <authorList>
            <consortium name="US DOE Joint Genome Institute (JGI-PGF)"/>
            <person name="Lucas S."/>
            <person name="Copeland A."/>
            <person name="Lapidus A."/>
            <person name="Glavina del Rio T."/>
            <person name="Dalin E."/>
            <person name="Tice H."/>
            <person name="Bruce D."/>
            <person name="Goodwin L."/>
            <person name="Pitluck S."/>
            <person name="Kyrpides N."/>
            <person name="Mavromatis K."/>
            <person name="Mikhailova N."/>
            <person name="Lowry S."/>
            <person name="Clum A."/>
            <person name="Brettin T."/>
            <person name="Detter J.C."/>
            <person name="Han C."/>
            <person name="Larimer F."/>
            <person name="Land M."/>
            <person name="Hauser L."/>
            <person name="Markowitz V."/>
            <person name="Cheng J.-F."/>
            <person name="Hugenholtz P."/>
            <person name="Woyke T."/>
            <person name="Wu D."/>
            <person name="Tindall B."/>
            <person name="Pomrenke H.G."/>
            <person name="Schneider S."/>
            <person name="Klenk H.-P."/>
            <person name="Eisen J.A."/>
        </authorList>
    </citation>
    <scope>NUCLEOTIDE SEQUENCE</scope>
    <source>
        <strain evidence="1">DSM 9946</strain>
        <plasmid evidence="1">pMESIL01</plasmid>
    </source>
</reference>